<dbReference type="Proteomes" id="UP000195402">
    <property type="component" value="Unassembled WGS sequence"/>
</dbReference>
<dbReference type="InParanoid" id="A0A200Q5Z6"/>
<keyword evidence="2" id="KW-1185">Reference proteome</keyword>
<dbReference type="AlphaFoldDB" id="A0A200Q5Z6"/>
<dbReference type="STRING" id="56857.A0A200Q5Z6"/>
<comment type="caution">
    <text evidence="1">The sequence shown here is derived from an EMBL/GenBank/DDBJ whole genome shotgun (WGS) entry which is preliminary data.</text>
</comment>
<protein>
    <submittedName>
        <fullName evidence="1">Uncharacterized protein</fullName>
    </submittedName>
</protein>
<accession>A0A200Q5Z6</accession>
<dbReference type="Gene3D" id="3.40.50.10810">
    <property type="entry name" value="Tandem AAA-ATPase domain"/>
    <property type="match status" value="1"/>
</dbReference>
<sequence length="69" mass="7698">MMNDNYEQRLKAAAQLILSSDRCVDEEHPLNCIAEIGVTALLKPHQIEGVSWLISRYVCGVNVILGDEN</sequence>
<dbReference type="EMBL" id="MVGT01002982">
    <property type="protein sequence ID" value="OVA05903.1"/>
    <property type="molecule type" value="Genomic_DNA"/>
</dbReference>
<evidence type="ECO:0000313" key="2">
    <source>
        <dbReference type="Proteomes" id="UP000195402"/>
    </source>
</evidence>
<gene>
    <name evidence="1" type="ORF">BVC80_1703g2</name>
</gene>
<dbReference type="InterPro" id="IPR038718">
    <property type="entry name" value="SNF2-like_sf"/>
</dbReference>
<proteinExistence type="predicted"/>
<name>A0A200Q5Z6_MACCD</name>
<organism evidence="1 2">
    <name type="scientific">Macleaya cordata</name>
    <name type="common">Five-seeded plume-poppy</name>
    <name type="synonym">Bocconia cordata</name>
    <dbReference type="NCBI Taxonomy" id="56857"/>
    <lineage>
        <taxon>Eukaryota</taxon>
        <taxon>Viridiplantae</taxon>
        <taxon>Streptophyta</taxon>
        <taxon>Embryophyta</taxon>
        <taxon>Tracheophyta</taxon>
        <taxon>Spermatophyta</taxon>
        <taxon>Magnoliopsida</taxon>
        <taxon>Ranunculales</taxon>
        <taxon>Papaveraceae</taxon>
        <taxon>Papaveroideae</taxon>
        <taxon>Macleaya</taxon>
    </lineage>
</organism>
<dbReference type="OMA" id="LNCIAEI"/>
<dbReference type="OrthoDB" id="5857104at2759"/>
<reference evidence="1 2" key="1">
    <citation type="journal article" date="2017" name="Mol. Plant">
        <title>The Genome of Medicinal Plant Macleaya cordata Provides New Insights into Benzylisoquinoline Alkaloids Metabolism.</title>
        <authorList>
            <person name="Liu X."/>
            <person name="Liu Y."/>
            <person name="Huang P."/>
            <person name="Ma Y."/>
            <person name="Qing Z."/>
            <person name="Tang Q."/>
            <person name="Cao H."/>
            <person name="Cheng P."/>
            <person name="Zheng Y."/>
            <person name="Yuan Z."/>
            <person name="Zhou Y."/>
            <person name="Liu J."/>
            <person name="Tang Z."/>
            <person name="Zhuo Y."/>
            <person name="Zhang Y."/>
            <person name="Yu L."/>
            <person name="Huang J."/>
            <person name="Yang P."/>
            <person name="Peng Q."/>
            <person name="Zhang J."/>
            <person name="Jiang W."/>
            <person name="Zhang Z."/>
            <person name="Lin K."/>
            <person name="Ro D.K."/>
            <person name="Chen X."/>
            <person name="Xiong X."/>
            <person name="Shang Y."/>
            <person name="Huang S."/>
            <person name="Zeng J."/>
        </authorList>
    </citation>
    <scope>NUCLEOTIDE SEQUENCE [LARGE SCALE GENOMIC DNA]</scope>
    <source>
        <strain evidence="2">cv. BLH2017</strain>
        <tissue evidence="1">Root</tissue>
    </source>
</reference>
<evidence type="ECO:0000313" key="1">
    <source>
        <dbReference type="EMBL" id="OVA05903.1"/>
    </source>
</evidence>